<sequence length="698" mass="79667">MIRIITPLIILSFSLLTAQAPMDKGFNHLEKGEFKEAKTFFENYLATNPPNKTAQLCFGRALGLSGEPEKATEHFEKMLVEYSDDYEILSNHAESFLWAKNFKGAKPHYITLVEKFPDKFGALLGFANTLSNLQEYVDALKWVNQAIALEPDNEGAKISRKYIKMGYANEFVKKEEYKTAENLLKQIFNDFPEDKNVLQILANIYLMTKEFDKKIDAYERMATSFKDSIVALNGIALAHHLDGKSKKALHFAELAKAKVDTQPGHEMTNDTYNRYVQALIWNHKYVPAKKKIDSLEIKHPNSNWVLSLRSTLGMYTADFKTSIKNYNSILANDSTSFDGNLGKANALFASDELIPAYEGAFQTLRIFGQQRDAIGFIERLNIQNSPSAEQWFQYTFDNGDNIAYAATTTINVPFSPSLKSTFKYQYRTSENEVTVNQANSHTFSGAMTFKIRPKVYLQAEGGVFSAQFLDTTYLQPTLNLKLQTKPFRLNSLDLYYIREMQAFNAELIKREIVMNNYGLTYNLGTNFNLGWYTQLIYTPQTDGNTRNLLFTSLYYNLARKPAFKIGLNFSYITFAEQVPTIYFSPSIYRNAEFFFDLRGNFSSKTKGFVSAAGGLQKVEDDDETLIYRAETGLTHEFSKRLKLDVYGKYSNIASAIGAGFQFTEFGLKLNWNITKQPLFFKSMFSEEMSLLETTDEEE</sequence>
<dbReference type="PANTHER" id="PTHR12558">
    <property type="entry name" value="CELL DIVISION CYCLE 16,23,27"/>
    <property type="match status" value="1"/>
</dbReference>
<keyword evidence="2" id="KW-0732">Signal</keyword>
<proteinExistence type="predicted"/>
<name>A0ABX1GNQ0_9FLAO</name>
<evidence type="ECO:0000256" key="2">
    <source>
        <dbReference type="SAM" id="SignalP"/>
    </source>
</evidence>
<dbReference type="PANTHER" id="PTHR12558:SF13">
    <property type="entry name" value="CELL DIVISION CYCLE PROTEIN 27 HOMOLOG"/>
    <property type="match status" value="1"/>
</dbReference>
<dbReference type="SMART" id="SM00028">
    <property type="entry name" value="TPR"/>
    <property type="match status" value="4"/>
</dbReference>
<gene>
    <name evidence="3" type="ORF">HCU67_02085</name>
</gene>
<evidence type="ECO:0008006" key="5">
    <source>
        <dbReference type="Google" id="ProtNLM"/>
    </source>
</evidence>
<keyword evidence="1" id="KW-0802">TPR repeat</keyword>
<evidence type="ECO:0000256" key="1">
    <source>
        <dbReference type="PROSITE-ProRule" id="PRU00339"/>
    </source>
</evidence>
<feature type="repeat" description="TPR" evidence="1">
    <location>
        <begin position="18"/>
        <end position="51"/>
    </location>
</feature>
<dbReference type="InterPro" id="IPR019734">
    <property type="entry name" value="TPR_rpt"/>
</dbReference>
<evidence type="ECO:0000313" key="4">
    <source>
        <dbReference type="Proteomes" id="UP000718451"/>
    </source>
</evidence>
<organism evidence="3 4">
    <name type="scientific">Croceivirga thetidis</name>
    <dbReference type="NCBI Taxonomy" id="2721623"/>
    <lineage>
        <taxon>Bacteria</taxon>
        <taxon>Pseudomonadati</taxon>
        <taxon>Bacteroidota</taxon>
        <taxon>Flavobacteriia</taxon>
        <taxon>Flavobacteriales</taxon>
        <taxon>Flavobacteriaceae</taxon>
        <taxon>Croceivirga</taxon>
    </lineage>
</organism>
<dbReference type="SUPFAM" id="SSF48452">
    <property type="entry name" value="TPR-like"/>
    <property type="match status" value="2"/>
</dbReference>
<comment type="caution">
    <text evidence="3">The sequence shown here is derived from an EMBL/GenBank/DDBJ whole genome shotgun (WGS) entry which is preliminary data.</text>
</comment>
<accession>A0ABX1GNQ0</accession>
<keyword evidence="4" id="KW-1185">Reference proteome</keyword>
<evidence type="ECO:0000313" key="3">
    <source>
        <dbReference type="EMBL" id="NKI30716.1"/>
    </source>
</evidence>
<dbReference type="InterPro" id="IPR011990">
    <property type="entry name" value="TPR-like_helical_dom_sf"/>
</dbReference>
<dbReference type="Gene3D" id="1.25.40.10">
    <property type="entry name" value="Tetratricopeptide repeat domain"/>
    <property type="match status" value="2"/>
</dbReference>
<dbReference type="Proteomes" id="UP000718451">
    <property type="component" value="Unassembled WGS sequence"/>
</dbReference>
<dbReference type="RefSeq" id="WP_168550953.1">
    <property type="nucleotide sequence ID" value="NZ_JAAWWL010000001.1"/>
</dbReference>
<dbReference type="PROSITE" id="PS50005">
    <property type="entry name" value="TPR"/>
    <property type="match status" value="1"/>
</dbReference>
<reference evidence="3 4" key="1">
    <citation type="submission" date="2020-04" db="EMBL/GenBank/DDBJ databases">
        <authorList>
            <person name="Yoon J."/>
        </authorList>
    </citation>
    <scope>NUCLEOTIDE SEQUENCE [LARGE SCALE GENOMIC DNA]</scope>
    <source>
        <strain evidence="3 4">DJ-13</strain>
    </source>
</reference>
<feature type="chain" id="PRO_5046168060" description="Tetratricopeptide repeat protein" evidence="2">
    <location>
        <begin position="19"/>
        <end position="698"/>
    </location>
</feature>
<dbReference type="EMBL" id="JAAWWL010000001">
    <property type="protein sequence ID" value="NKI30716.1"/>
    <property type="molecule type" value="Genomic_DNA"/>
</dbReference>
<feature type="signal peptide" evidence="2">
    <location>
        <begin position="1"/>
        <end position="18"/>
    </location>
</feature>
<protein>
    <recommendedName>
        <fullName evidence="5">Tetratricopeptide repeat protein</fullName>
    </recommendedName>
</protein>